<keyword evidence="2" id="KW-1185">Reference proteome</keyword>
<dbReference type="AlphaFoldDB" id="A0A0V0T2F1"/>
<evidence type="ECO:0000313" key="2">
    <source>
        <dbReference type="Proteomes" id="UP000055048"/>
    </source>
</evidence>
<dbReference type="STRING" id="144512.A0A0V0T2F1"/>
<dbReference type="Proteomes" id="UP000055048">
    <property type="component" value="Unassembled WGS sequence"/>
</dbReference>
<protein>
    <submittedName>
        <fullName evidence="1">Uncharacterized protein</fullName>
    </submittedName>
</protein>
<name>A0A0V0T2F1_9BILA</name>
<sequence>MGPNRIAAEAIQNICECRIQLIYEKNNTIKVMVSAENDYESILMFKLWKAFQCINCLLEIHPFDKDFVGEIQKADSHFWERQKEIIFNSLPIISSLPVSQYDATFAVSSENLKRTKAQLMQCTTSAHLIPWGYQLLRCRISDWY</sequence>
<dbReference type="OrthoDB" id="10365732at2759"/>
<proteinExistence type="predicted"/>
<organism evidence="1 2">
    <name type="scientific">Trichinella murrelli</name>
    <dbReference type="NCBI Taxonomy" id="144512"/>
    <lineage>
        <taxon>Eukaryota</taxon>
        <taxon>Metazoa</taxon>
        <taxon>Ecdysozoa</taxon>
        <taxon>Nematoda</taxon>
        <taxon>Enoplea</taxon>
        <taxon>Dorylaimia</taxon>
        <taxon>Trichinellida</taxon>
        <taxon>Trichinellidae</taxon>
        <taxon>Trichinella</taxon>
    </lineage>
</organism>
<evidence type="ECO:0000313" key="1">
    <source>
        <dbReference type="EMBL" id="KRX33158.1"/>
    </source>
</evidence>
<accession>A0A0V0T2F1</accession>
<comment type="caution">
    <text evidence="1">The sequence shown here is derived from an EMBL/GenBank/DDBJ whole genome shotgun (WGS) entry which is preliminary data.</text>
</comment>
<reference evidence="1 2" key="1">
    <citation type="submission" date="2015-01" db="EMBL/GenBank/DDBJ databases">
        <title>Evolution of Trichinella species and genotypes.</title>
        <authorList>
            <person name="Korhonen P.K."/>
            <person name="Edoardo P."/>
            <person name="Giuseppe L.R."/>
            <person name="Gasser R.B."/>
        </authorList>
    </citation>
    <scope>NUCLEOTIDE SEQUENCE [LARGE SCALE GENOMIC DNA]</scope>
    <source>
        <strain evidence="1">ISS417</strain>
    </source>
</reference>
<gene>
    <name evidence="1" type="ORF">T05_2067</name>
</gene>
<dbReference type="EMBL" id="JYDJ01000892">
    <property type="protein sequence ID" value="KRX33158.1"/>
    <property type="molecule type" value="Genomic_DNA"/>
</dbReference>